<evidence type="ECO:0000313" key="3">
    <source>
        <dbReference type="Proteomes" id="UP001219525"/>
    </source>
</evidence>
<reference evidence="2" key="1">
    <citation type="submission" date="2023-03" db="EMBL/GenBank/DDBJ databases">
        <title>Massive genome expansion in bonnet fungi (Mycena s.s.) driven by repeated elements and novel gene families across ecological guilds.</title>
        <authorList>
            <consortium name="Lawrence Berkeley National Laboratory"/>
            <person name="Harder C.B."/>
            <person name="Miyauchi S."/>
            <person name="Viragh M."/>
            <person name="Kuo A."/>
            <person name="Thoen E."/>
            <person name="Andreopoulos B."/>
            <person name="Lu D."/>
            <person name="Skrede I."/>
            <person name="Drula E."/>
            <person name="Henrissat B."/>
            <person name="Morin E."/>
            <person name="Kohler A."/>
            <person name="Barry K."/>
            <person name="LaButti K."/>
            <person name="Morin E."/>
            <person name="Salamov A."/>
            <person name="Lipzen A."/>
            <person name="Mereny Z."/>
            <person name="Hegedus B."/>
            <person name="Baldrian P."/>
            <person name="Stursova M."/>
            <person name="Weitz H."/>
            <person name="Taylor A."/>
            <person name="Grigoriev I.V."/>
            <person name="Nagy L.G."/>
            <person name="Martin F."/>
            <person name="Kauserud H."/>
        </authorList>
    </citation>
    <scope>NUCLEOTIDE SEQUENCE</scope>
    <source>
        <strain evidence="2">9144</strain>
    </source>
</reference>
<dbReference type="Proteomes" id="UP001219525">
    <property type="component" value="Unassembled WGS sequence"/>
</dbReference>
<dbReference type="EMBL" id="JARJCW010000048">
    <property type="protein sequence ID" value="KAJ7204179.1"/>
    <property type="molecule type" value="Genomic_DNA"/>
</dbReference>
<sequence>MIALPMRGPTYQFSGLPSTNGVRDWRGSSPEPTGGRSGGAHNGGIRVWTVAGQQPCMASARVQSVVKHVGYARGARPGYCSRLLRWNVERQSPASTENAPSSGRLYSNRVSSVNLVLRPVLLDRPPPPIRVPQLAISRFCHRTRVLSQTITGIYCQHGLRGRRARLGVIRATPLLSAFLNDAGADAICQDRRLNFQHGPKAFPEEPV</sequence>
<evidence type="ECO:0000313" key="2">
    <source>
        <dbReference type="EMBL" id="KAJ7204179.1"/>
    </source>
</evidence>
<dbReference type="AlphaFoldDB" id="A0AAD6YBN0"/>
<evidence type="ECO:0000256" key="1">
    <source>
        <dbReference type="SAM" id="MobiDB-lite"/>
    </source>
</evidence>
<keyword evidence="3" id="KW-1185">Reference proteome</keyword>
<feature type="region of interest" description="Disordered" evidence="1">
    <location>
        <begin position="14"/>
        <end position="42"/>
    </location>
</feature>
<name>A0AAD6YBN0_9AGAR</name>
<accession>A0AAD6YBN0</accession>
<protein>
    <submittedName>
        <fullName evidence="2">Uncharacterized protein</fullName>
    </submittedName>
</protein>
<proteinExistence type="predicted"/>
<organism evidence="2 3">
    <name type="scientific">Mycena pura</name>
    <dbReference type="NCBI Taxonomy" id="153505"/>
    <lineage>
        <taxon>Eukaryota</taxon>
        <taxon>Fungi</taxon>
        <taxon>Dikarya</taxon>
        <taxon>Basidiomycota</taxon>
        <taxon>Agaricomycotina</taxon>
        <taxon>Agaricomycetes</taxon>
        <taxon>Agaricomycetidae</taxon>
        <taxon>Agaricales</taxon>
        <taxon>Marasmiineae</taxon>
        <taxon>Mycenaceae</taxon>
        <taxon>Mycena</taxon>
    </lineage>
</organism>
<gene>
    <name evidence="2" type="ORF">GGX14DRAFT_398486</name>
</gene>
<comment type="caution">
    <text evidence="2">The sequence shown here is derived from an EMBL/GenBank/DDBJ whole genome shotgun (WGS) entry which is preliminary data.</text>
</comment>